<organism evidence="2 3">
    <name type="scientific">Spirosoma oryzae</name>
    <dbReference type="NCBI Taxonomy" id="1469603"/>
    <lineage>
        <taxon>Bacteria</taxon>
        <taxon>Pseudomonadati</taxon>
        <taxon>Bacteroidota</taxon>
        <taxon>Cytophagia</taxon>
        <taxon>Cytophagales</taxon>
        <taxon>Cytophagaceae</taxon>
        <taxon>Spirosoma</taxon>
    </lineage>
</organism>
<keyword evidence="3" id="KW-1185">Reference proteome</keyword>
<sequence>MMTAYHTPSPLLSTGFPPVIRTKASTQASASVSHLMRWQEPLATRLRFRHNLPGRVANRLLNIELGLFLLAELLPMAPAEALPNLLNGQGIVYRERPVWTPHQHKMLSRARILLAPYQDRAVWYSALGKYATMNKNLRLFTTTGRGGQNPDASSYDRRERIQLYGWALA</sequence>
<name>A0A2T0SCD3_9BACT</name>
<dbReference type="Proteomes" id="UP000238375">
    <property type="component" value="Unassembled WGS sequence"/>
</dbReference>
<proteinExistence type="predicted"/>
<comment type="caution">
    <text evidence="2">The sequence shown here is derived from an EMBL/GenBank/DDBJ whole genome shotgun (WGS) entry which is preliminary data.</text>
</comment>
<gene>
    <name evidence="2" type="ORF">CLV58_12348</name>
</gene>
<dbReference type="AlphaFoldDB" id="A0A2T0SCD3"/>
<feature type="domain" description="pPIWI-RE three-gene island" evidence="1">
    <location>
        <begin position="57"/>
        <end position="168"/>
    </location>
</feature>
<dbReference type="InterPro" id="IPR055254">
    <property type="entry name" value="pPIWI_RE_Z"/>
</dbReference>
<dbReference type="EMBL" id="PVTE01000023">
    <property type="protein sequence ID" value="PRY31085.1"/>
    <property type="molecule type" value="Genomic_DNA"/>
</dbReference>
<dbReference type="Pfam" id="PF18155">
    <property type="entry name" value="pPIWI_RE_Z"/>
    <property type="match status" value="1"/>
</dbReference>
<dbReference type="RefSeq" id="WP_245882412.1">
    <property type="nucleotide sequence ID" value="NZ_PVTE01000023.1"/>
</dbReference>
<evidence type="ECO:0000313" key="3">
    <source>
        <dbReference type="Proteomes" id="UP000238375"/>
    </source>
</evidence>
<accession>A0A2T0SCD3</accession>
<evidence type="ECO:0000313" key="2">
    <source>
        <dbReference type="EMBL" id="PRY31085.1"/>
    </source>
</evidence>
<protein>
    <recommendedName>
        <fullName evidence="1">pPIWI-RE three-gene island domain-containing protein</fullName>
    </recommendedName>
</protein>
<evidence type="ECO:0000259" key="1">
    <source>
        <dbReference type="Pfam" id="PF18155"/>
    </source>
</evidence>
<reference evidence="2 3" key="1">
    <citation type="submission" date="2018-03" db="EMBL/GenBank/DDBJ databases">
        <title>Genomic Encyclopedia of Archaeal and Bacterial Type Strains, Phase II (KMG-II): from individual species to whole genera.</title>
        <authorList>
            <person name="Goeker M."/>
        </authorList>
    </citation>
    <scope>NUCLEOTIDE SEQUENCE [LARGE SCALE GENOMIC DNA]</scope>
    <source>
        <strain evidence="2 3">DSM 28354</strain>
    </source>
</reference>